<dbReference type="HOGENOM" id="CLU_079096_0_1_2"/>
<comment type="similarity">
    <text evidence="7">Belongs to the adenylate kinase family. AK6 subfamily.</text>
</comment>
<dbReference type="GO" id="GO:0005524">
    <property type="term" value="F:ATP binding"/>
    <property type="evidence" value="ECO:0007669"/>
    <property type="project" value="UniProtKB-UniRule"/>
</dbReference>
<keyword evidence="5 7" id="KW-0418">Kinase</keyword>
<dbReference type="InterPro" id="IPR027417">
    <property type="entry name" value="P-loop_NTPase"/>
</dbReference>
<comment type="subunit">
    <text evidence="7">Interacts with uS11. Not a structural component of 40S pre-ribosomes, but transiently interacts with them by binding to uS11.</text>
</comment>
<dbReference type="OrthoDB" id="8730at2157"/>
<protein>
    <recommendedName>
        <fullName evidence="7">Putative adenylate kinase</fullName>
        <shortName evidence="7">AK</shortName>
        <ecNumber evidence="7">2.7.4.3</ecNumber>
    </recommendedName>
    <alternativeName>
        <fullName evidence="7">ATP-AMP transphosphorylase</fullName>
    </alternativeName>
</protein>
<dbReference type="EMBL" id="CP002069">
    <property type="protein sequence ID" value="ADI74829.1"/>
    <property type="molecule type" value="Genomic_DNA"/>
</dbReference>
<dbReference type="PANTHER" id="PTHR12595">
    <property type="entry name" value="POS9-ACTIVATING FACTOR FAP7-RELATED"/>
    <property type="match status" value="1"/>
</dbReference>
<comment type="catalytic activity">
    <reaction evidence="7">
        <text>ATP + H2O = ADP + phosphate + H(+)</text>
        <dbReference type="Rhea" id="RHEA:13065"/>
        <dbReference type="ChEBI" id="CHEBI:15377"/>
        <dbReference type="ChEBI" id="CHEBI:15378"/>
        <dbReference type="ChEBI" id="CHEBI:30616"/>
        <dbReference type="ChEBI" id="CHEBI:43474"/>
        <dbReference type="ChEBI" id="CHEBI:456216"/>
    </reaction>
</comment>
<dbReference type="PANTHER" id="PTHR12595:SF0">
    <property type="entry name" value="ADENYLATE KINASE ISOENZYME 6"/>
    <property type="match status" value="1"/>
</dbReference>
<dbReference type="EC" id="2.7.4.3" evidence="7"/>
<evidence type="ECO:0000313" key="8">
    <source>
        <dbReference type="EMBL" id="ADI74829.1"/>
    </source>
</evidence>
<feature type="binding site" evidence="7">
    <location>
        <position position="12"/>
    </location>
    <ligand>
        <name>ATP</name>
        <dbReference type="ChEBI" id="CHEBI:30616"/>
    </ligand>
</feature>
<dbReference type="AlphaFoldDB" id="D7EBI7"/>
<dbReference type="GeneID" id="9347660"/>
<keyword evidence="2 7" id="KW-0698">rRNA processing</keyword>
<keyword evidence="1 7" id="KW-0690">Ribosome biogenesis</keyword>
<comment type="caution">
    <text evidence="7">Lacks conserved residue(s) required for the propagation of feature annotation.</text>
</comment>
<evidence type="ECO:0000256" key="2">
    <source>
        <dbReference type="ARBA" id="ARBA00022552"/>
    </source>
</evidence>
<dbReference type="Pfam" id="PF13238">
    <property type="entry name" value="AAA_18"/>
    <property type="match status" value="1"/>
</dbReference>
<dbReference type="KEGG" id="mev:Metev_2000"/>
<evidence type="ECO:0000256" key="7">
    <source>
        <dbReference type="HAMAP-Rule" id="MF_00039"/>
    </source>
</evidence>
<gene>
    <name evidence="8" type="ordered locus">Metev_2000</name>
</gene>
<name>D7EBI7_METEZ</name>
<comment type="function">
    <text evidence="7">Broad-specificity nucleoside monophosphate (NMP) kinase that catalyzes the reversible transfer of the terminal phosphate group between nucleoside triphosphates and monophosphates. Has also ATPase activity. Involved in the late maturation steps of the 30S ribosomal particles, specifically 16S rRNA maturation. While NMP activity is not required for ribosome maturation, ATPase activity is. Associates transiently with small ribosomal subunit protein uS11. ATP hydrolysis breaks the interaction with uS11. May temporarily remove uS11 from the ribosome to enable a conformational change of the ribosomal RNA that is needed for the final maturation step of the small ribosomal subunit.</text>
</comment>
<dbReference type="InterPro" id="IPR020618">
    <property type="entry name" value="Adenyl_kinase_AK6"/>
</dbReference>
<evidence type="ECO:0000256" key="1">
    <source>
        <dbReference type="ARBA" id="ARBA00022517"/>
    </source>
</evidence>
<evidence type="ECO:0000256" key="6">
    <source>
        <dbReference type="ARBA" id="ARBA00022840"/>
    </source>
</evidence>
<organism evidence="8 9">
    <name type="scientific">Methanohalobium evestigatum (strain ATCC BAA-1072 / DSM 3721 / NBRC 107634 / OCM 161 / Z-7303)</name>
    <dbReference type="NCBI Taxonomy" id="644295"/>
    <lineage>
        <taxon>Archaea</taxon>
        <taxon>Methanobacteriati</taxon>
        <taxon>Methanobacteriota</taxon>
        <taxon>Stenosarchaea group</taxon>
        <taxon>Methanomicrobia</taxon>
        <taxon>Methanosarcinales</taxon>
        <taxon>Methanosarcinaceae</taxon>
        <taxon>Methanohalobium</taxon>
    </lineage>
</organism>
<feature type="binding site" evidence="7">
    <location>
        <position position="10"/>
    </location>
    <ligand>
        <name>ATP</name>
        <dbReference type="ChEBI" id="CHEBI:30616"/>
    </ligand>
</feature>
<evidence type="ECO:0000313" key="9">
    <source>
        <dbReference type="Proteomes" id="UP000000391"/>
    </source>
</evidence>
<evidence type="ECO:0000256" key="4">
    <source>
        <dbReference type="ARBA" id="ARBA00022741"/>
    </source>
</evidence>
<dbReference type="GO" id="GO:0016887">
    <property type="term" value="F:ATP hydrolysis activity"/>
    <property type="evidence" value="ECO:0007669"/>
    <property type="project" value="InterPro"/>
</dbReference>
<feature type="binding site" evidence="7">
    <location>
        <position position="106"/>
    </location>
    <ligand>
        <name>ATP</name>
        <dbReference type="ChEBI" id="CHEBI:30616"/>
    </ligand>
</feature>
<dbReference type="Gene3D" id="3.40.50.300">
    <property type="entry name" value="P-loop containing nucleotide triphosphate hydrolases"/>
    <property type="match status" value="1"/>
</dbReference>
<sequence>MLIGLTGTPGTGKSSLSNFLETNLGYNIIHLNEMIKNENLYKYEDEERDSVVADMDKISERVSEITEENNDKSVTILESHLSHYIADNIIVLRASPEELEKRLTSRGYSNEKIQENVDAEELDVILFESVEWCSRVFEVDTTNRPLNNIVSNVDEIITALLNDNIKDIESKYKPGSVDWTSGWYS</sequence>
<feature type="binding site" evidence="7">
    <location>
        <position position="13"/>
    </location>
    <ligand>
        <name>ATP</name>
        <dbReference type="ChEBI" id="CHEBI:30616"/>
    </ligand>
</feature>
<dbReference type="Proteomes" id="UP000000391">
    <property type="component" value="Chromosome"/>
</dbReference>
<reference evidence="8 9" key="1">
    <citation type="submission" date="2010-06" db="EMBL/GenBank/DDBJ databases">
        <title>Complete sequence chromosome of Methanohalobium evestigatum Z-7303.</title>
        <authorList>
            <consortium name="US DOE Joint Genome Institute"/>
            <person name="Lucas S."/>
            <person name="Copeland A."/>
            <person name="Lapidus A."/>
            <person name="Cheng J.-F."/>
            <person name="Bruce D."/>
            <person name="Goodwin L."/>
            <person name="Pitluck S."/>
            <person name="Saunders E."/>
            <person name="Detter J.C."/>
            <person name="Han C."/>
            <person name="Tapia R."/>
            <person name="Land M."/>
            <person name="Hauser L."/>
            <person name="Kyrpides N."/>
            <person name="Mikhailova N."/>
            <person name="Sieprawska-Lupa M."/>
            <person name="Whitman W.B."/>
            <person name="Anderson I."/>
            <person name="Woyke T."/>
        </authorList>
    </citation>
    <scope>NUCLEOTIDE SEQUENCE [LARGE SCALE GENOMIC DNA]</scope>
    <source>
        <strain evidence="9">ATCC BAA-1072 / DSM 3721 / NBRC 107634 / OCM 161 / Z-7303</strain>
    </source>
</reference>
<dbReference type="GO" id="GO:0042274">
    <property type="term" value="P:ribosomal small subunit biogenesis"/>
    <property type="evidence" value="ECO:0007669"/>
    <property type="project" value="UniProtKB-UniRule"/>
</dbReference>
<dbReference type="HAMAP" id="MF_00039">
    <property type="entry name" value="Adenylate_kinase_AK6"/>
    <property type="match status" value="1"/>
</dbReference>
<keyword evidence="4 7" id="KW-0547">Nucleotide-binding</keyword>
<comment type="catalytic activity">
    <reaction evidence="7">
        <text>AMP + ATP = 2 ADP</text>
        <dbReference type="Rhea" id="RHEA:12973"/>
        <dbReference type="ChEBI" id="CHEBI:30616"/>
        <dbReference type="ChEBI" id="CHEBI:456215"/>
        <dbReference type="ChEBI" id="CHEBI:456216"/>
        <dbReference type="EC" id="2.7.4.3"/>
    </reaction>
</comment>
<proteinExistence type="inferred from homology"/>
<dbReference type="STRING" id="644295.Metev_2000"/>
<dbReference type="SUPFAM" id="SSF52540">
    <property type="entry name" value="P-loop containing nucleoside triphosphate hydrolases"/>
    <property type="match status" value="1"/>
</dbReference>
<dbReference type="GO" id="GO:0006364">
    <property type="term" value="P:rRNA processing"/>
    <property type="evidence" value="ECO:0007669"/>
    <property type="project" value="UniProtKB-KW"/>
</dbReference>
<keyword evidence="3 7" id="KW-0808">Transferase</keyword>
<dbReference type="RefSeq" id="WP_013195394.1">
    <property type="nucleotide sequence ID" value="NC_014253.1"/>
</dbReference>
<keyword evidence="6 7" id="KW-0067">ATP-binding</keyword>
<feature type="binding site" evidence="7">
    <location>
        <position position="14"/>
    </location>
    <ligand>
        <name>ATP</name>
        <dbReference type="ChEBI" id="CHEBI:30616"/>
    </ligand>
</feature>
<accession>D7EBI7</accession>
<feature type="region of interest" description="LID" evidence="7">
    <location>
        <begin position="105"/>
        <end position="115"/>
    </location>
</feature>
<evidence type="ECO:0000256" key="5">
    <source>
        <dbReference type="ARBA" id="ARBA00022777"/>
    </source>
</evidence>
<dbReference type="GO" id="GO:0004017">
    <property type="term" value="F:AMP kinase activity"/>
    <property type="evidence" value="ECO:0007669"/>
    <property type="project" value="UniProtKB-UniRule"/>
</dbReference>
<feature type="binding site" evidence="7">
    <location>
        <position position="15"/>
    </location>
    <ligand>
        <name>ATP</name>
        <dbReference type="ChEBI" id="CHEBI:30616"/>
    </ligand>
</feature>
<evidence type="ECO:0000256" key="3">
    <source>
        <dbReference type="ARBA" id="ARBA00022679"/>
    </source>
</evidence>
<keyword evidence="9" id="KW-1185">Reference proteome</keyword>